<dbReference type="EMBL" id="OY731403">
    <property type="protein sequence ID" value="CAJ1964836.1"/>
    <property type="molecule type" value="Genomic_DNA"/>
</dbReference>
<dbReference type="Gene3D" id="3.30.1330.80">
    <property type="entry name" value="Hypothetical protein, similar to alpha- acetolactate decarboxylase, domain 2"/>
    <property type="match status" value="1"/>
</dbReference>
<dbReference type="Gramene" id="rna-AYBTSS11_LOCUS20530">
    <property type="protein sequence ID" value="CAJ1964836.1"/>
    <property type="gene ID" value="gene-AYBTSS11_LOCUS20530"/>
</dbReference>
<reference evidence="6" key="1">
    <citation type="submission" date="2023-10" db="EMBL/GenBank/DDBJ databases">
        <authorList>
            <person name="Domelevo Entfellner J.-B."/>
        </authorList>
    </citation>
    <scope>NUCLEOTIDE SEQUENCE</scope>
</reference>
<evidence type="ECO:0000256" key="1">
    <source>
        <dbReference type="ARBA" id="ARBA00023015"/>
    </source>
</evidence>
<dbReference type="PANTHER" id="PTHR31100">
    <property type="entry name" value="AT-HOOK MOTIF NUCLEAR-LOCALIZED PROTEIN 15"/>
    <property type="match status" value="1"/>
</dbReference>
<dbReference type="InterPro" id="IPR005175">
    <property type="entry name" value="PPC_dom"/>
</dbReference>
<feature type="domain" description="PPC" evidence="5">
    <location>
        <begin position="25"/>
        <end position="151"/>
    </location>
</feature>
<evidence type="ECO:0000256" key="4">
    <source>
        <dbReference type="ARBA" id="ARBA00023242"/>
    </source>
</evidence>
<keyword evidence="4" id="KW-0539">Nucleus</keyword>
<dbReference type="SUPFAM" id="SSF117856">
    <property type="entry name" value="AF0104/ALDC/Ptd012-like"/>
    <property type="match status" value="1"/>
</dbReference>
<evidence type="ECO:0000256" key="3">
    <source>
        <dbReference type="ARBA" id="ARBA00023163"/>
    </source>
</evidence>
<accession>A0AA86T795</accession>
<dbReference type="CDD" id="cd11378">
    <property type="entry name" value="DUF296"/>
    <property type="match status" value="1"/>
</dbReference>
<dbReference type="GO" id="GO:0003680">
    <property type="term" value="F:minor groove of adenine-thymine-rich DNA binding"/>
    <property type="evidence" value="ECO:0007669"/>
    <property type="project" value="InterPro"/>
</dbReference>
<dbReference type="GO" id="GO:0003700">
    <property type="term" value="F:DNA-binding transcription factor activity"/>
    <property type="evidence" value="ECO:0007669"/>
    <property type="project" value="TreeGrafter"/>
</dbReference>
<dbReference type="AlphaFoldDB" id="A0AA86T795"/>
<keyword evidence="2" id="KW-0238">DNA-binding</keyword>
<keyword evidence="1" id="KW-0805">Transcription regulation</keyword>
<evidence type="ECO:0000256" key="2">
    <source>
        <dbReference type="ARBA" id="ARBA00023125"/>
    </source>
</evidence>
<sequence length="151" mass="16148">MNPFASNPPARPPSSTYRPVAQLVDSSMKVFVVSVPPNRDIMESILEIAHRDHVSIAILSASGTIRNVTLRNSTHSSIPTRGPFTLLSLSGSYIYNILHTLHPGATPPFPLSFAINLSTPHGQIFGGVISGSVIAGENVTLTVSTFNNRCL</sequence>
<gene>
    <name evidence="6" type="ORF">AYBTSS11_LOCUS20530</name>
</gene>
<dbReference type="PANTHER" id="PTHR31100:SF63">
    <property type="entry name" value="AT-HOOK MOTIF NUCLEAR-LOCALIZED PROTEIN"/>
    <property type="match status" value="1"/>
</dbReference>
<keyword evidence="3" id="KW-0804">Transcription</keyword>
<organism evidence="6 7">
    <name type="scientific">Sphenostylis stenocarpa</name>
    <dbReference type="NCBI Taxonomy" id="92480"/>
    <lineage>
        <taxon>Eukaryota</taxon>
        <taxon>Viridiplantae</taxon>
        <taxon>Streptophyta</taxon>
        <taxon>Embryophyta</taxon>
        <taxon>Tracheophyta</taxon>
        <taxon>Spermatophyta</taxon>
        <taxon>Magnoliopsida</taxon>
        <taxon>eudicotyledons</taxon>
        <taxon>Gunneridae</taxon>
        <taxon>Pentapetalae</taxon>
        <taxon>rosids</taxon>
        <taxon>fabids</taxon>
        <taxon>Fabales</taxon>
        <taxon>Fabaceae</taxon>
        <taxon>Papilionoideae</taxon>
        <taxon>50 kb inversion clade</taxon>
        <taxon>NPAAA clade</taxon>
        <taxon>indigoferoid/millettioid clade</taxon>
        <taxon>Phaseoleae</taxon>
        <taxon>Sphenostylis</taxon>
    </lineage>
</organism>
<dbReference type="Proteomes" id="UP001189624">
    <property type="component" value="Chromosome 6"/>
</dbReference>
<name>A0AA86T795_9FABA</name>
<evidence type="ECO:0000313" key="7">
    <source>
        <dbReference type="Proteomes" id="UP001189624"/>
    </source>
</evidence>
<dbReference type="GO" id="GO:0005634">
    <property type="term" value="C:nucleus"/>
    <property type="evidence" value="ECO:0007669"/>
    <property type="project" value="TreeGrafter"/>
</dbReference>
<evidence type="ECO:0000259" key="5">
    <source>
        <dbReference type="PROSITE" id="PS51742"/>
    </source>
</evidence>
<evidence type="ECO:0000313" key="6">
    <source>
        <dbReference type="EMBL" id="CAJ1964836.1"/>
    </source>
</evidence>
<proteinExistence type="predicted"/>
<dbReference type="PROSITE" id="PS51742">
    <property type="entry name" value="PPC"/>
    <property type="match status" value="1"/>
</dbReference>
<keyword evidence="7" id="KW-1185">Reference proteome</keyword>
<protein>
    <recommendedName>
        <fullName evidence="5">PPC domain-containing protein</fullName>
    </recommendedName>
</protein>
<dbReference type="InterPro" id="IPR014476">
    <property type="entry name" value="AHL15-29"/>
</dbReference>
<dbReference type="Pfam" id="PF03479">
    <property type="entry name" value="PCC"/>
    <property type="match status" value="1"/>
</dbReference>